<name>A0A0D0APR0_9AGAM</name>
<evidence type="ECO:0000313" key="2">
    <source>
        <dbReference type="Proteomes" id="UP000054485"/>
    </source>
</evidence>
<proteinExistence type="predicted"/>
<dbReference type="HOGENOM" id="CLU_2414782_0_0_1"/>
<keyword evidence="2" id="KW-1185">Reference proteome</keyword>
<dbReference type="InParanoid" id="A0A0D0APR0"/>
<dbReference type="EMBL" id="KN835204">
    <property type="protein sequence ID" value="KIK43776.1"/>
    <property type="molecule type" value="Genomic_DNA"/>
</dbReference>
<reference evidence="2" key="2">
    <citation type="submission" date="2015-01" db="EMBL/GenBank/DDBJ databases">
        <title>Evolutionary Origins and Diversification of the Mycorrhizal Mutualists.</title>
        <authorList>
            <consortium name="DOE Joint Genome Institute"/>
            <consortium name="Mycorrhizal Genomics Consortium"/>
            <person name="Kohler A."/>
            <person name="Kuo A."/>
            <person name="Nagy L.G."/>
            <person name="Floudas D."/>
            <person name="Copeland A."/>
            <person name="Barry K.W."/>
            <person name="Cichocki N."/>
            <person name="Veneault-Fourrey C."/>
            <person name="LaButti K."/>
            <person name="Lindquist E.A."/>
            <person name="Lipzen A."/>
            <person name="Lundell T."/>
            <person name="Morin E."/>
            <person name="Murat C."/>
            <person name="Riley R."/>
            <person name="Ohm R."/>
            <person name="Sun H."/>
            <person name="Tunlid A."/>
            <person name="Henrissat B."/>
            <person name="Grigoriev I.V."/>
            <person name="Hibbett D.S."/>
            <person name="Martin F."/>
        </authorList>
    </citation>
    <scope>NUCLEOTIDE SEQUENCE [LARGE SCALE GENOMIC DNA]</scope>
    <source>
        <strain evidence="2">UH-Slu-Lm8-n1</strain>
    </source>
</reference>
<organism evidence="1 2">
    <name type="scientific">Suillus luteus UH-Slu-Lm8-n1</name>
    <dbReference type="NCBI Taxonomy" id="930992"/>
    <lineage>
        <taxon>Eukaryota</taxon>
        <taxon>Fungi</taxon>
        <taxon>Dikarya</taxon>
        <taxon>Basidiomycota</taxon>
        <taxon>Agaricomycotina</taxon>
        <taxon>Agaricomycetes</taxon>
        <taxon>Agaricomycetidae</taxon>
        <taxon>Boletales</taxon>
        <taxon>Suillineae</taxon>
        <taxon>Suillaceae</taxon>
        <taxon>Suillus</taxon>
    </lineage>
</organism>
<reference evidence="1 2" key="1">
    <citation type="submission" date="2014-04" db="EMBL/GenBank/DDBJ databases">
        <authorList>
            <consortium name="DOE Joint Genome Institute"/>
            <person name="Kuo A."/>
            <person name="Ruytinx J."/>
            <person name="Rineau F."/>
            <person name="Colpaert J."/>
            <person name="Kohler A."/>
            <person name="Nagy L.G."/>
            <person name="Floudas D."/>
            <person name="Copeland A."/>
            <person name="Barry K.W."/>
            <person name="Cichocki N."/>
            <person name="Veneault-Fourrey C."/>
            <person name="LaButti K."/>
            <person name="Lindquist E.A."/>
            <person name="Lipzen A."/>
            <person name="Lundell T."/>
            <person name="Morin E."/>
            <person name="Murat C."/>
            <person name="Sun H."/>
            <person name="Tunlid A."/>
            <person name="Henrissat B."/>
            <person name="Grigoriev I.V."/>
            <person name="Hibbett D.S."/>
            <person name="Martin F."/>
            <person name="Nordberg H.P."/>
            <person name="Cantor M.N."/>
            <person name="Hua S.X."/>
        </authorList>
    </citation>
    <scope>NUCLEOTIDE SEQUENCE [LARGE SCALE GENOMIC DNA]</scope>
    <source>
        <strain evidence="1 2">UH-Slu-Lm8-n1</strain>
    </source>
</reference>
<accession>A0A0D0APR0</accession>
<dbReference type="Proteomes" id="UP000054485">
    <property type="component" value="Unassembled WGS sequence"/>
</dbReference>
<dbReference type="AlphaFoldDB" id="A0A0D0APR0"/>
<evidence type="ECO:0000313" key="1">
    <source>
        <dbReference type="EMBL" id="KIK43776.1"/>
    </source>
</evidence>
<sequence length="92" mass="9994">MASAASMTMGLKEFSCYLLTSSNSRGGHDFHITQGADEVSNEWRPTSDAIFKDCLLSASFDVVCHLGYHPFYWGHRGLGSVIACFSPSAGTR</sequence>
<protein>
    <submittedName>
        <fullName evidence="1">Uncharacterized protein</fullName>
    </submittedName>
</protein>
<gene>
    <name evidence="1" type="ORF">CY34DRAFT_803374</name>
</gene>